<evidence type="ECO:0000259" key="1">
    <source>
        <dbReference type="Pfam" id="PF13193"/>
    </source>
</evidence>
<keyword evidence="3" id="KW-1185">Reference proteome</keyword>
<feature type="domain" description="AMP-binding enzyme C-terminal" evidence="1">
    <location>
        <begin position="13"/>
        <end position="48"/>
    </location>
</feature>
<dbReference type="InterPro" id="IPR045851">
    <property type="entry name" value="AMP-bd_C_sf"/>
</dbReference>
<reference evidence="2 3" key="1">
    <citation type="submission" date="2024-01" db="EMBL/GenBank/DDBJ databases">
        <title>Draft genome sequence of Gordonia sp. LSe1-13.</title>
        <authorList>
            <person name="Suphannarot A."/>
            <person name="Mingma R."/>
        </authorList>
    </citation>
    <scope>NUCLEOTIDE SEQUENCE [LARGE SCALE GENOMIC DNA]</scope>
    <source>
        <strain evidence="2 3">LSe1-13</strain>
    </source>
</reference>
<dbReference type="Proteomes" id="UP001347146">
    <property type="component" value="Unassembled WGS sequence"/>
</dbReference>
<dbReference type="Gene3D" id="3.30.300.30">
    <property type="match status" value="1"/>
</dbReference>
<dbReference type="RefSeq" id="WP_330437404.1">
    <property type="nucleotide sequence ID" value="NZ_JAZDUF010000013.1"/>
</dbReference>
<dbReference type="InterPro" id="IPR025110">
    <property type="entry name" value="AMP-bd_C"/>
</dbReference>
<gene>
    <name evidence="2" type="ORF">VZC37_24545</name>
</gene>
<accession>A0ABU7MK84</accession>
<proteinExistence type="predicted"/>
<protein>
    <recommendedName>
        <fullName evidence="1">AMP-binding enzyme C-terminal domain-containing protein</fullName>
    </recommendedName>
</protein>
<dbReference type="Pfam" id="PF13193">
    <property type="entry name" value="AMP-binding_C"/>
    <property type="match status" value="1"/>
</dbReference>
<dbReference type="SUPFAM" id="SSF56801">
    <property type="entry name" value="Acetyl-CoA synthetase-like"/>
    <property type="match status" value="1"/>
</dbReference>
<dbReference type="EMBL" id="JAZDUF010000013">
    <property type="protein sequence ID" value="MEE3853526.1"/>
    <property type="molecule type" value="Genomic_DNA"/>
</dbReference>
<sequence>MRAQVPCDRTASLDAAEMETFCRSRLARYKVPREIHVVDALPRNSVGKVVKGTVRDMISEVVRA</sequence>
<name>A0ABU7MK84_9ACTN</name>
<comment type="caution">
    <text evidence="2">The sequence shown here is derived from an EMBL/GenBank/DDBJ whole genome shotgun (WGS) entry which is preliminary data.</text>
</comment>
<evidence type="ECO:0000313" key="2">
    <source>
        <dbReference type="EMBL" id="MEE3853526.1"/>
    </source>
</evidence>
<organism evidence="2 3">
    <name type="scientific">Gordonia sesuvii</name>
    <dbReference type="NCBI Taxonomy" id="3116777"/>
    <lineage>
        <taxon>Bacteria</taxon>
        <taxon>Bacillati</taxon>
        <taxon>Actinomycetota</taxon>
        <taxon>Actinomycetes</taxon>
        <taxon>Mycobacteriales</taxon>
        <taxon>Gordoniaceae</taxon>
        <taxon>Gordonia</taxon>
    </lineage>
</organism>
<evidence type="ECO:0000313" key="3">
    <source>
        <dbReference type="Proteomes" id="UP001347146"/>
    </source>
</evidence>